<name>A0A4Y2VKH8_ARAVE</name>
<sequence>MFRCPAALTEAYASIFGPTGLRDGELSAARTSALRSLSFGPTGLRDGLQVSLQLEQKRDAQYLWSDGLENGGVSAGSDKRDAPVSLVRQAEWSGVSAARTEA</sequence>
<dbReference type="Proteomes" id="UP000499080">
    <property type="component" value="Unassembled WGS sequence"/>
</dbReference>
<evidence type="ECO:0000313" key="2">
    <source>
        <dbReference type="Proteomes" id="UP000499080"/>
    </source>
</evidence>
<gene>
    <name evidence="1" type="ORF">AVEN_149724_1</name>
</gene>
<dbReference type="AlphaFoldDB" id="A0A4Y2VKH8"/>
<protein>
    <submittedName>
        <fullName evidence="1">Uncharacterized protein</fullName>
    </submittedName>
</protein>
<evidence type="ECO:0000313" key="1">
    <source>
        <dbReference type="EMBL" id="GBO24676.1"/>
    </source>
</evidence>
<dbReference type="EMBL" id="BGPR01047626">
    <property type="protein sequence ID" value="GBO24676.1"/>
    <property type="molecule type" value="Genomic_DNA"/>
</dbReference>
<proteinExistence type="predicted"/>
<reference evidence="1 2" key="1">
    <citation type="journal article" date="2019" name="Sci. Rep.">
        <title>Orb-weaving spider Araneus ventricosus genome elucidates the spidroin gene catalogue.</title>
        <authorList>
            <person name="Kono N."/>
            <person name="Nakamura H."/>
            <person name="Ohtoshi R."/>
            <person name="Moran D.A.P."/>
            <person name="Shinohara A."/>
            <person name="Yoshida Y."/>
            <person name="Fujiwara M."/>
            <person name="Mori M."/>
            <person name="Tomita M."/>
            <person name="Arakawa K."/>
        </authorList>
    </citation>
    <scope>NUCLEOTIDE SEQUENCE [LARGE SCALE GENOMIC DNA]</scope>
</reference>
<keyword evidence="2" id="KW-1185">Reference proteome</keyword>
<comment type="caution">
    <text evidence="1">The sequence shown here is derived from an EMBL/GenBank/DDBJ whole genome shotgun (WGS) entry which is preliminary data.</text>
</comment>
<accession>A0A4Y2VKH8</accession>
<organism evidence="1 2">
    <name type="scientific">Araneus ventricosus</name>
    <name type="common">Orbweaver spider</name>
    <name type="synonym">Epeira ventricosa</name>
    <dbReference type="NCBI Taxonomy" id="182803"/>
    <lineage>
        <taxon>Eukaryota</taxon>
        <taxon>Metazoa</taxon>
        <taxon>Ecdysozoa</taxon>
        <taxon>Arthropoda</taxon>
        <taxon>Chelicerata</taxon>
        <taxon>Arachnida</taxon>
        <taxon>Araneae</taxon>
        <taxon>Araneomorphae</taxon>
        <taxon>Entelegynae</taxon>
        <taxon>Araneoidea</taxon>
        <taxon>Araneidae</taxon>
        <taxon>Araneus</taxon>
    </lineage>
</organism>